<dbReference type="InterPro" id="IPR003439">
    <property type="entry name" value="ABC_transporter-like_ATP-bd"/>
</dbReference>
<dbReference type="SMART" id="SM00382">
    <property type="entry name" value="AAA"/>
    <property type="match status" value="1"/>
</dbReference>
<evidence type="ECO:0000256" key="3">
    <source>
        <dbReference type="ARBA" id="ARBA00022475"/>
    </source>
</evidence>
<dbReference type="GO" id="GO:0005886">
    <property type="term" value="C:plasma membrane"/>
    <property type="evidence" value="ECO:0007669"/>
    <property type="project" value="UniProtKB-SubCell"/>
</dbReference>
<evidence type="ECO:0000256" key="7">
    <source>
        <dbReference type="ARBA" id="ARBA00023004"/>
    </source>
</evidence>
<dbReference type="Gene3D" id="3.40.50.300">
    <property type="entry name" value="P-loop containing nucleotide triphosphate hydrolases"/>
    <property type="match status" value="1"/>
</dbReference>
<dbReference type="EMBL" id="DXAV01000049">
    <property type="protein sequence ID" value="HIZ91606.1"/>
    <property type="molecule type" value="Genomic_DNA"/>
</dbReference>
<accession>A0A9D2GYP7</accession>
<dbReference type="PROSITE" id="PS50893">
    <property type="entry name" value="ABC_TRANSPORTER_2"/>
    <property type="match status" value="1"/>
</dbReference>
<gene>
    <name evidence="11" type="ORF">H9807_05760</name>
</gene>
<evidence type="ECO:0000256" key="4">
    <source>
        <dbReference type="ARBA" id="ARBA00022496"/>
    </source>
</evidence>
<sequence length="342" mass="37343">MNEPTIHIENLSIGYASKHSVKTVATGISADICSGELTCLLGANGVGKSTLLRTLSAFQPKLDGNIYVQGKEIDAYTDKQLSRVLSVVLTEKCNIRNMTATELVSLGRSPYTGFWGTLSKADKEVVARSIALVGIAHLADRMVDTLSDGERQKVMIAKALAQETPVIYLDEPTAFLDFPSKVEMMQLLHHLSRRTGKTIFLSTHDLELALQIADKIWLMDKASGVSIGTPEDLSLDGSLSRFFARKGIVFDLETGLFRVDNEYSSQIRLAGHGQRYAMVRKALQRNGILANRNVESAVFIETGDLRGDGTFVLHRADGTTATVCSIGELLDVIRETDLLPNG</sequence>
<dbReference type="InterPro" id="IPR003593">
    <property type="entry name" value="AAA+_ATPase"/>
</dbReference>
<dbReference type="GO" id="GO:0005524">
    <property type="term" value="F:ATP binding"/>
    <property type="evidence" value="ECO:0007669"/>
    <property type="project" value="UniProtKB-KW"/>
</dbReference>
<keyword evidence="9" id="KW-0472">Membrane</keyword>
<reference evidence="11" key="2">
    <citation type="submission" date="2021-04" db="EMBL/GenBank/DDBJ databases">
        <authorList>
            <person name="Gilroy R."/>
        </authorList>
    </citation>
    <scope>NUCLEOTIDE SEQUENCE</scope>
    <source>
        <strain evidence="11">CHK118-2852</strain>
    </source>
</reference>
<dbReference type="AlphaFoldDB" id="A0A9D2GYP7"/>
<evidence type="ECO:0000259" key="10">
    <source>
        <dbReference type="PROSITE" id="PS50893"/>
    </source>
</evidence>
<dbReference type="Pfam" id="PF00005">
    <property type="entry name" value="ABC_tran"/>
    <property type="match status" value="1"/>
</dbReference>
<dbReference type="GO" id="GO:0016887">
    <property type="term" value="F:ATP hydrolysis activity"/>
    <property type="evidence" value="ECO:0007669"/>
    <property type="project" value="InterPro"/>
</dbReference>
<keyword evidence="4" id="KW-0410">Iron transport</keyword>
<keyword evidence="2" id="KW-0813">Transport</keyword>
<dbReference type="GO" id="GO:0006826">
    <property type="term" value="P:iron ion transport"/>
    <property type="evidence" value="ECO:0007669"/>
    <property type="project" value="UniProtKB-KW"/>
</dbReference>
<keyword evidence="8" id="KW-0406">Ion transport</keyword>
<keyword evidence="6 11" id="KW-0067">ATP-binding</keyword>
<organism evidence="11 12">
    <name type="scientific">Candidatus Bacteroides merdavium</name>
    <dbReference type="NCBI Taxonomy" id="2838472"/>
    <lineage>
        <taxon>Bacteria</taxon>
        <taxon>Pseudomonadati</taxon>
        <taxon>Bacteroidota</taxon>
        <taxon>Bacteroidia</taxon>
        <taxon>Bacteroidales</taxon>
        <taxon>Bacteroidaceae</taxon>
        <taxon>Bacteroides</taxon>
    </lineage>
</organism>
<keyword evidence="7" id="KW-0408">Iron</keyword>
<dbReference type="InterPro" id="IPR027417">
    <property type="entry name" value="P-loop_NTPase"/>
</dbReference>
<protein>
    <submittedName>
        <fullName evidence="11">ABC transporter ATP-binding protein</fullName>
    </submittedName>
</protein>
<evidence type="ECO:0000313" key="12">
    <source>
        <dbReference type="Proteomes" id="UP000824108"/>
    </source>
</evidence>
<dbReference type="SUPFAM" id="SSF52540">
    <property type="entry name" value="P-loop containing nucleoside triphosphate hydrolases"/>
    <property type="match status" value="1"/>
</dbReference>
<comment type="subcellular location">
    <subcellularLocation>
        <location evidence="1">Cell membrane</location>
        <topology evidence="1">Peripheral membrane protein</topology>
    </subcellularLocation>
</comment>
<dbReference type="Proteomes" id="UP000824108">
    <property type="component" value="Unassembled WGS sequence"/>
</dbReference>
<evidence type="ECO:0000256" key="5">
    <source>
        <dbReference type="ARBA" id="ARBA00022741"/>
    </source>
</evidence>
<reference evidence="11" key="1">
    <citation type="journal article" date="2021" name="PeerJ">
        <title>Extensive microbial diversity within the chicken gut microbiome revealed by metagenomics and culture.</title>
        <authorList>
            <person name="Gilroy R."/>
            <person name="Ravi A."/>
            <person name="Getino M."/>
            <person name="Pursley I."/>
            <person name="Horton D.L."/>
            <person name="Alikhan N.F."/>
            <person name="Baker D."/>
            <person name="Gharbi K."/>
            <person name="Hall N."/>
            <person name="Watson M."/>
            <person name="Adriaenssens E.M."/>
            <person name="Foster-Nyarko E."/>
            <person name="Jarju S."/>
            <person name="Secka A."/>
            <person name="Antonio M."/>
            <person name="Oren A."/>
            <person name="Chaudhuri R.R."/>
            <person name="La Ragione R."/>
            <person name="Hildebrand F."/>
            <person name="Pallen M.J."/>
        </authorList>
    </citation>
    <scope>NUCLEOTIDE SEQUENCE</scope>
    <source>
        <strain evidence="11">CHK118-2852</strain>
    </source>
</reference>
<evidence type="ECO:0000256" key="8">
    <source>
        <dbReference type="ARBA" id="ARBA00023065"/>
    </source>
</evidence>
<dbReference type="CDD" id="cd03214">
    <property type="entry name" value="ABC_Iron-Siderophores_B12_Hemin"/>
    <property type="match status" value="1"/>
</dbReference>
<evidence type="ECO:0000313" key="11">
    <source>
        <dbReference type="EMBL" id="HIZ91606.1"/>
    </source>
</evidence>
<keyword evidence="3" id="KW-1003">Cell membrane</keyword>
<name>A0A9D2GYP7_9BACE</name>
<keyword evidence="5" id="KW-0547">Nucleotide-binding</keyword>
<dbReference type="InterPro" id="IPR051535">
    <property type="entry name" value="Siderophore_ABC-ATPase"/>
</dbReference>
<evidence type="ECO:0000256" key="1">
    <source>
        <dbReference type="ARBA" id="ARBA00004202"/>
    </source>
</evidence>
<feature type="domain" description="ABC transporter" evidence="10">
    <location>
        <begin position="6"/>
        <end position="246"/>
    </location>
</feature>
<dbReference type="PANTHER" id="PTHR42771:SF2">
    <property type="entry name" value="IRON(3+)-HYDROXAMATE IMPORT ATP-BINDING PROTEIN FHUC"/>
    <property type="match status" value="1"/>
</dbReference>
<evidence type="ECO:0000256" key="9">
    <source>
        <dbReference type="ARBA" id="ARBA00023136"/>
    </source>
</evidence>
<evidence type="ECO:0000256" key="2">
    <source>
        <dbReference type="ARBA" id="ARBA00022448"/>
    </source>
</evidence>
<dbReference type="PANTHER" id="PTHR42771">
    <property type="entry name" value="IRON(3+)-HYDROXAMATE IMPORT ATP-BINDING PROTEIN FHUC"/>
    <property type="match status" value="1"/>
</dbReference>
<evidence type="ECO:0000256" key="6">
    <source>
        <dbReference type="ARBA" id="ARBA00022840"/>
    </source>
</evidence>
<proteinExistence type="predicted"/>
<comment type="caution">
    <text evidence="11">The sequence shown here is derived from an EMBL/GenBank/DDBJ whole genome shotgun (WGS) entry which is preliminary data.</text>
</comment>